<proteinExistence type="predicted"/>
<reference evidence="1" key="1">
    <citation type="submission" date="2019-08" db="EMBL/GenBank/DDBJ databases">
        <authorList>
            <person name="Kucharzyk K."/>
            <person name="Murdoch R.W."/>
            <person name="Higgins S."/>
            <person name="Loffler F."/>
        </authorList>
    </citation>
    <scope>NUCLEOTIDE SEQUENCE</scope>
</reference>
<accession>A0A645AU19</accession>
<sequence length="284" mass="29917">MRHVARTGHGNAQAVKAAATGLEHFIGEVDRAVAGGFGADQRAAEGQALAGEHGSGAVGQLLVHAGHEAHFAAAHADVASGHVGVGAHVTEQLGHEGLAEAHDFSGALALGVEVRAALAAAHGQRGQRVLEGLFESQELQHRQVHRGVEAQAALEWTDGHAVLDAEAAVDLNVAMVVGPGHAEHHHAFRLDEALEQALLGVARVLFDEGPQALHHFRDGLQELWLTGIALGDLLEELPDGCVLHKAEPSILVTTCFWNTAEIMSKRHGAMHQNGRYAPTKVGFH</sequence>
<dbReference type="EMBL" id="VSSQ01014159">
    <property type="protein sequence ID" value="MPM53074.1"/>
    <property type="molecule type" value="Genomic_DNA"/>
</dbReference>
<comment type="caution">
    <text evidence="1">The sequence shown here is derived from an EMBL/GenBank/DDBJ whole genome shotgun (WGS) entry which is preliminary data.</text>
</comment>
<protein>
    <submittedName>
        <fullName evidence="1">Uncharacterized protein</fullName>
    </submittedName>
</protein>
<organism evidence="1">
    <name type="scientific">bioreactor metagenome</name>
    <dbReference type="NCBI Taxonomy" id="1076179"/>
    <lineage>
        <taxon>unclassified sequences</taxon>
        <taxon>metagenomes</taxon>
        <taxon>ecological metagenomes</taxon>
    </lineage>
</organism>
<name>A0A645AU19_9ZZZZ</name>
<gene>
    <name evidence="1" type="ORF">SDC9_99838</name>
</gene>
<dbReference type="AlphaFoldDB" id="A0A645AU19"/>
<evidence type="ECO:0000313" key="1">
    <source>
        <dbReference type="EMBL" id="MPM53074.1"/>
    </source>
</evidence>